<keyword evidence="1" id="KW-0472">Membrane</keyword>
<keyword evidence="1" id="KW-0812">Transmembrane</keyword>
<evidence type="ECO:0008006" key="3">
    <source>
        <dbReference type="Google" id="ProtNLM"/>
    </source>
</evidence>
<evidence type="ECO:0000256" key="1">
    <source>
        <dbReference type="SAM" id="Phobius"/>
    </source>
</evidence>
<dbReference type="PANTHER" id="PTHR13285">
    <property type="entry name" value="ACYLTRANSFERASE"/>
    <property type="match status" value="1"/>
</dbReference>
<accession>A0A383F0D3</accession>
<name>A0A383F0D3_9ZZZZ</name>
<dbReference type="InterPro" id="IPR051085">
    <property type="entry name" value="MB_O-acyltransferase"/>
</dbReference>
<gene>
    <name evidence="2" type="ORF">METZ01_LOCUS514987</name>
</gene>
<dbReference type="EMBL" id="UINC01230135">
    <property type="protein sequence ID" value="SVE62133.1"/>
    <property type="molecule type" value="Genomic_DNA"/>
</dbReference>
<dbReference type="AlphaFoldDB" id="A0A383F0D3"/>
<evidence type="ECO:0000313" key="2">
    <source>
        <dbReference type="EMBL" id="SVE62133.1"/>
    </source>
</evidence>
<protein>
    <recommendedName>
        <fullName evidence="3">MBOAT family protein</fullName>
    </recommendedName>
</protein>
<feature type="transmembrane region" description="Helical" evidence="1">
    <location>
        <begin position="156"/>
        <end position="179"/>
    </location>
</feature>
<reference evidence="2" key="1">
    <citation type="submission" date="2018-05" db="EMBL/GenBank/DDBJ databases">
        <authorList>
            <person name="Lanie J.A."/>
            <person name="Ng W.-L."/>
            <person name="Kazmierczak K.M."/>
            <person name="Andrzejewski T.M."/>
            <person name="Davidsen T.M."/>
            <person name="Wayne K.J."/>
            <person name="Tettelin H."/>
            <person name="Glass J.I."/>
            <person name="Rusch D."/>
            <person name="Podicherti R."/>
            <person name="Tsui H.-C.T."/>
            <person name="Winkler M.E."/>
        </authorList>
    </citation>
    <scope>NUCLEOTIDE SEQUENCE</scope>
</reference>
<sequence>WHISLSKWFQDYLYFPLAMHYMRKTKGAFNKYKAHLYAMTLIGLWHGANWTFIVFGLYWGLVIIGYIKIKEYLNINSTVTKTPILKMIFMEKNSVTNMIHMTMLFCFVCVGWIFFRANSLPDTIYILTHVVTGTLDSIYGVAVLSESIKNEIVGKGLGVSGNEFISCMILIGFMEIVHFAQSRVDLEKLFNSWPIVLRWAVYFIIILIIMIFNVPTGQNLYIFNFSS</sequence>
<keyword evidence="1" id="KW-1133">Transmembrane helix</keyword>
<dbReference type="PANTHER" id="PTHR13285:SF23">
    <property type="entry name" value="TEICHOIC ACID D-ALANYLTRANSFERASE"/>
    <property type="match status" value="1"/>
</dbReference>
<organism evidence="2">
    <name type="scientific">marine metagenome</name>
    <dbReference type="NCBI Taxonomy" id="408172"/>
    <lineage>
        <taxon>unclassified sequences</taxon>
        <taxon>metagenomes</taxon>
        <taxon>ecological metagenomes</taxon>
    </lineage>
</organism>
<feature type="transmembrane region" description="Helical" evidence="1">
    <location>
        <begin position="199"/>
        <end position="223"/>
    </location>
</feature>
<dbReference type="GO" id="GO:0016746">
    <property type="term" value="F:acyltransferase activity"/>
    <property type="evidence" value="ECO:0007669"/>
    <property type="project" value="TreeGrafter"/>
</dbReference>
<proteinExistence type="predicted"/>
<feature type="transmembrane region" description="Helical" evidence="1">
    <location>
        <begin position="123"/>
        <end position="144"/>
    </location>
</feature>
<feature type="transmembrane region" description="Helical" evidence="1">
    <location>
        <begin position="47"/>
        <end position="67"/>
    </location>
</feature>
<feature type="non-terminal residue" evidence="2">
    <location>
        <position position="1"/>
    </location>
</feature>
<feature type="transmembrane region" description="Helical" evidence="1">
    <location>
        <begin position="95"/>
        <end position="117"/>
    </location>
</feature>